<evidence type="ECO:0000313" key="6">
    <source>
        <dbReference type="Proteomes" id="UP001142055"/>
    </source>
</evidence>
<dbReference type="PANTHER" id="PTHR15398">
    <property type="entry name" value="BROMODOMAIN-CONTAINING PROTEIN 8"/>
    <property type="match status" value="1"/>
</dbReference>
<evidence type="ECO:0000256" key="3">
    <source>
        <dbReference type="SAM" id="MobiDB-lite"/>
    </source>
</evidence>
<organism evidence="5 6">
    <name type="scientific">Blomia tropicalis</name>
    <name type="common">Mite</name>
    <dbReference type="NCBI Taxonomy" id="40697"/>
    <lineage>
        <taxon>Eukaryota</taxon>
        <taxon>Metazoa</taxon>
        <taxon>Ecdysozoa</taxon>
        <taxon>Arthropoda</taxon>
        <taxon>Chelicerata</taxon>
        <taxon>Arachnida</taxon>
        <taxon>Acari</taxon>
        <taxon>Acariformes</taxon>
        <taxon>Sarcoptiformes</taxon>
        <taxon>Astigmata</taxon>
        <taxon>Glycyphagoidea</taxon>
        <taxon>Echimyopodidae</taxon>
        <taxon>Blomia</taxon>
    </lineage>
</organism>
<feature type="region of interest" description="Disordered" evidence="3">
    <location>
        <begin position="383"/>
        <end position="404"/>
    </location>
</feature>
<evidence type="ECO:0000256" key="2">
    <source>
        <dbReference type="PROSITE-ProRule" id="PRU00035"/>
    </source>
</evidence>
<dbReference type="PANTHER" id="PTHR15398:SF4">
    <property type="entry name" value="BROMODOMAIN-CONTAINING PROTEIN 8 ISOFORM X1"/>
    <property type="match status" value="1"/>
</dbReference>
<dbReference type="SMART" id="SM00297">
    <property type="entry name" value="BROMO"/>
    <property type="match status" value="1"/>
</dbReference>
<gene>
    <name evidence="5" type="ORF">RDWZM_000654</name>
</gene>
<accession>A0A9Q0MAZ0</accession>
<dbReference type="PROSITE" id="PS50014">
    <property type="entry name" value="BROMODOMAIN_2"/>
    <property type="match status" value="1"/>
</dbReference>
<proteinExistence type="predicted"/>
<feature type="region of interest" description="Disordered" evidence="3">
    <location>
        <begin position="621"/>
        <end position="663"/>
    </location>
</feature>
<feature type="compositionally biased region" description="Basic and acidic residues" evidence="3">
    <location>
        <begin position="395"/>
        <end position="404"/>
    </location>
</feature>
<dbReference type="Gene3D" id="1.20.920.10">
    <property type="entry name" value="Bromodomain-like"/>
    <property type="match status" value="1"/>
</dbReference>
<comment type="caution">
    <text evidence="5">The sequence shown here is derived from an EMBL/GenBank/DDBJ whole genome shotgun (WGS) entry which is preliminary data.</text>
</comment>
<dbReference type="Pfam" id="PF00439">
    <property type="entry name" value="Bromodomain"/>
    <property type="match status" value="1"/>
</dbReference>
<dbReference type="SUPFAM" id="SSF47370">
    <property type="entry name" value="Bromodomain"/>
    <property type="match status" value="1"/>
</dbReference>
<feature type="region of interest" description="Disordered" evidence="3">
    <location>
        <begin position="235"/>
        <end position="330"/>
    </location>
</feature>
<protein>
    <recommendedName>
        <fullName evidence="4">Bromo domain-containing protein</fullName>
    </recommendedName>
</protein>
<feature type="domain" description="Bromo" evidence="4">
    <location>
        <begin position="555"/>
        <end position="605"/>
    </location>
</feature>
<dbReference type="Proteomes" id="UP001142055">
    <property type="component" value="Chromosome 1"/>
</dbReference>
<feature type="compositionally biased region" description="Polar residues" evidence="3">
    <location>
        <begin position="489"/>
        <end position="515"/>
    </location>
</feature>
<feature type="compositionally biased region" description="Low complexity" evidence="3">
    <location>
        <begin position="252"/>
        <end position="263"/>
    </location>
</feature>
<feature type="region of interest" description="Disordered" evidence="3">
    <location>
        <begin position="489"/>
        <end position="516"/>
    </location>
</feature>
<evidence type="ECO:0000256" key="1">
    <source>
        <dbReference type="ARBA" id="ARBA00023117"/>
    </source>
</evidence>
<dbReference type="OMA" id="FGTRECE"/>
<feature type="region of interest" description="Disordered" evidence="3">
    <location>
        <begin position="438"/>
        <end position="472"/>
    </location>
</feature>
<dbReference type="AlphaFoldDB" id="A0A9Q0MAZ0"/>
<feature type="compositionally biased region" description="Basic residues" evidence="3">
    <location>
        <begin position="626"/>
        <end position="648"/>
    </location>
</feature>
<feature type="compositionally biased region" description="Basic and acidic residues" evidence="3">
    <location>
        <begin position="281"/>
        <end position="291"/>
    </location>
</feature>
<dbReference type="EMBL" id="JAPWDV010000001">
    <property type="protein sequence ID" value="KAJ6222109.1"/>
    <property type="molecule type" value="Genomic_DNA"/>
</dbReference>
<feature type="compositionally biased region" description="Low complexity" evidence="3">
    <location>
        <begin position="306"/>
        <end position="317"/>
    </location>
</feature>
<feature type="compositionally biased region" description="Polar residues" evidence="3">
    <location>
        <begin position="235"/>
        <end position="251"/>
    </location>
</feature>
<name>A0A9Q0MAZ0_BLOTA</name>
<keyword evidence="1 2" id="KW-0103">Bromodomain</keyword>
<feature type="compositionally biased region" description="Polar residues" evidence="3">
    <location>
        <begin position="449"/>
        <end position="466"/>
    </location>
</feature>
<dbReference type="InterPro" id="IPR001487">
    <property type="entry name" value="Bromodomain"/>
</dbReference>
<evidence type="ECO:0000313" key="5">
    <source>
        <dbReference type="EMBL" id="KAJ6222109.1"/>
    </source>
</evidence>
<sequence>MAHEEPKLKNVSVASSLVQQPPIDVWTTREKLILATNVKGGGDRNWNAVVRKHQNVDVENRPSNWFTTKFCAQQCRVLLDEVEVPKRSTKSRKDNLEKRPDEQVSTTAIDIVVRNLTSQHINELTSKITGEITEFCDLFKNFETLKSGKYDSKFFDQMCDYYKEYKQKKKIDEEEYKKWLIGREEKIAKMSRTSKKNIKPAQPAPQKKLAVEPILVVEEAKPIIEENVSNLKPNVEKTSNSIEDSSTNILQSSSNLSPTKLSSRPSTNTIEDKNIQPIVSNDKDDDSKQEVAIEVDEEVSRVVTPSNSDSMDSNASALVESENKVEMPVNSEATTLDDMSVEQENSNDTIEETFENIDDKPNSEDKQKTDITLEDVSRLLAQELPAGEPLSNTKTSEKTFEEVDNHIEPTIKDEDENTISILDEKDAILNVNNDVSSYEKAKRKRKSKTPNVTPIQTRSTRSQSSIKSEETKEMIVKVDSTKQFVKKSLNSADEGSADNTISEESNDGKSSTNDSFQKDDIETKKWKLTARNILKNIKNILSAAPFFKPVAEELYQHVVHREMNLDLIKKRIENGEIKNMLELKRDFLLISSNAIMFNHYDNHIYKAAKEFGNEIVQYLEDEQKPTRSRKRSSKSPKTRAIPKRRKTRGSITFESKSASKKKN</sequence>
<evidence type="ECO:0000259" key="4">
    <source>
        <dbReference type="PROSITE" id="PS50014"/>
    </source>
</evidence>
<reference evidence="5" key="1">
    <citation type="submission" date="2022-12" db="EMBL/GenBank/DDBJ databases">
        <title>Genome assemblies of Blomia tropicalis.</title>
        <authorList>
            <person name="Cui Y."/>
        </authorList>
    </citation>
    <scope>NUCLEOTIDE SEQUENCE</scope>
    <source>
        <tissue evidence="5">Adult mites</tissue>
    </source>
</reference>
<dbReference type="GO" id="GO:0035267">
    <property type="term" value="C:NuA4 histone acetyltransferase complex"/>
    <property type="evidence" value="ECO:0007669"/>
    <property type="project" value="TreeGrafter"/>
</dbReference>
<keyword evidence="6" id="KW-1185">Reference proteome</keyword>
<dbReference type="InterPro" id="IPR036427">
    <property type="entry name" value="Bromodomain-like_sf"/>
</dbReference>